<dbReference type="GO" id="GO:0030170">
    <property type="term" value="F:pyridoxal phosphate binding"/>
    <property type="evidence" value="ECO:0007669"/>
    <property type="project" value="InterPro"/>
</dbReference>
<sequence>MKTFYLQNKINRKIIYQDQVLYYFSGTSYLGIDLVPEFRENLIIGMDQYGLNHGLSRINNIRLQIFEEFEDFFAKEAGAAAAIVMSSGYLSGMAALQYLKPKAQQIWVAPDTHPAILPINLKPSPKQSFQDWKDSCIEKSKSLKDQRILILGNAVNPMIPEIHDYSWLEVLAQSNEVTLLLDDSHAFGVLGYEVFGTYSQWKDLPIHLMVTGSLGKALGLPAGIILSNQQMIDEIKQLQIYGGASPCPPAYLHAFLKSQEIYKDRRSRLFQLIKYFGQKNEMPEHVYGLSNYPTFTYQPGSWAEKLEQKNYITSSFPYPTSDDQTVNRIILSAFHTARDIDTLWFHLKEISNSI</sequence>
<dbReference type="Gene3D" id="3.40.640.10">
    <property type="entry name" value="Type I PLP-dependent aspartate aminotransferase-like (Major domain)"/>
    <property type="match status" value="1"/>
</dbReference>
<evidence type="ECO:0000256" key="1">
    <source>
        <dbReference type="ARBA" id="ARBA00001933"/>
    </source>
</evidence>
<dbReference type="OrthoDB" id="846426at2"/>
<evidence type="ECO:0000313" key="4">
    <source>
        <dbReference type="EMBL" id="SIO06055.1"/>
    </source>
</evidence>
<evidence type="ECO:0000256" key="2">
    <source>
        <dbReference type="ARBA" id="ARBA00022679"/>
    </source>
</evidence>
<reference evidence="5" key="1">
    <citation type="submission" date="2016-11" db="EMBL/GenBank/DDBJ databases">
        <authorList>
            <person name="Varghese N."/>
            <person name="Submissions S."/>
        </authorList>
    </citation>
    <scope>NUCLEOTIDE SEQUENCE [LARGE SCALE GENOMIC DNA]</scope>
    <source>
        <strain evidence="5">DSM 15292</strain>
    </source>
</reference>
<dbReference type="PANTHER" id="PTHR13693:SF3">
    <property type="entry name" value="LD36009P"/>
    <property type="match status" value="1"/>
</dbReference>
<dbReference type="InterPro" id="IPR015424">
    <property type="entry name" value="PyrdxlP-dep_Trfase"/>
</dbReference>
<feature type="domain" description="Aminotransferase class I/classII large" evidence="3">
    <location>
        <begin position="67"/>
        <end position="342"/>
    </location>
</feature>
<dbReference type="GO" id="GO:0016740">
    <property type="term" value="F:transferase activity"/>
    <property type="evidence" value="ECO:0007669"/>
    <property type="project" value="UniProtKB-KW"/>
</dbReference>
<dbReference type="STRING" id="226505.SAMN05444394_3191"/>
<evidence type="ECO:0000259" key="3">
    <source>
        <dbReference type="Pfam" id="PF00155"/>
    </source>
</evidence>
<dbReference type="AlphaFoldDB" id="A0A1N6GEV2"/>
<organism evidence="4 5">
    <name type="scientific">Algoriphagus halophilus</name>
    <dbReference type="NCBI Taxonomy" id="226505"/>
    <lineage>
        <taxon>Bacteria</taxon>
        <taxon>Pseudomonadati</taxon>
        <taxon>Bacteroidota</taxon>
        <taxon>Cytophagia</taxon>
        <taxon>Cytophagales</taxon>
        <taxon>Cyclobacteriaceae</taxon>
        <taxon>Algoriphagus</taxon>
    </lineage>
</organism>
<dbReference type="InterPro" id="IPR050087">
    <property type="entry name" value="AON_synthase_class-II"/>
</dbReference>
<dbReference type="PANTHER" id="PTHR13693">
    <property type="entry name" value="CLASS II AMINOTRANSFERASE/8-AMINO-7-OXONONANOATE SYNTHASE"/>
    <property type="match status" value="1"/>
</dbReference>
<dbReference type="Proteomes" id="UP000185221">
    <property type="component" value="Unassembled WGS sequence"/>
</dbReference>
<keyword evidence="2" id="KW-0808">Transferase</keyword>
<name>A0A1N6GEV2_9BACT</name>
<dbReference type="InterPro" id="IPR004839">
    <property type="entry name" value="Aminotransferase_I/II_large"/>
</dbReference>
<keyword evidence="5" id="KW-1185">Reference proteome</keyword>
<dbReference type="Gene3D" id="3.90.1150.10">
    <property type="entry name" value="Aspartate Aminotransferase, domain 1"/>
    <property type="match status" value="1"/>
</dbReference>
<accession>A0A1N6GEV2</accession>
<dbReference type="InterPro" id="IPR015421">
    <property type="entry name" value="PyrdxlP-dep_Trfase_major"/>
</dbReference>
<dbReference type="EMBL" id="FSRC01000002">
    <property type="protein sequence ID" value="SIO06055.1"/>
    <property type="molecule type" value="Genomic_DNA"/>
</dbReference>
<dbReference type="InterPro" id="IPR015422">
    <property type="entry name" value="PyrdxlP-dep_Trfase_small"/>
</dbReference>
<evidence type="ECO:0000313" key="5">
    <source>
        <dbReference type="Proteomes" id="UP000185221"/>
    </source>
</evidence>
<dbReference type="SUPFAM" id="SSF53383">
    <property type="entry name" value="PLP-dependent transferases"/>
    <property type="match status" value="1"/>
</dbReference>
<protein>
    <submittedName>
        <fullName evidence="4">7-keto-8-aminopelargonate synthetase</fullName>
    </submittedName>
</protein>
<comment type="cofactor">
    <cofactor evidence="1">
        <name>pyridoxal 5'-phosphate</name>
        <dbReference type="ChEBI" id="CHEBI:597326"/>
    </cofactor>
</comment>
<proteinExistence type="predicted"/>
<dbReference type="RefSeq" id="WP_074226170.1">
    <property type="nucleotide sequence ID" value="NZ_FSRC01000002.1"/>
</dbReference>
<gene>
    <name evidence="4" type="ORF">SAMN05444394_3191</name>
</gene>
<dbReference type="Pfam" id="PF00155">
    <property type="entry name" value="Aminotran_1_2"/>
    <property type="match status" value="1"/>
</dbReference>